<dbReference type="GO" id="GO:0031410">
    <property type="term" value="C:cytoplasmic vesicle"/>
    <property type="evidence" value="ECO:0007669"/>
    <property type="project" value="TreeGrafter"/>
</dbReference>
<dbReference type="EMBL" id="JAFBMS010000013">
    <property type="protein sequence ID" value="KAG9347611.1"/>
    <property type="molecule type" value="Genomic_DNA"/>
</dbReference>
<comment type="subcellular location">
    <subcellularLocation>
        <location evidence="1">Membrane</location>
        <topology evidence="1">Single-pass type I membrane protein</topology>
    </subcellularLocation>
</comment>
<keyword evidence="6 9" id="KW-0472">Membrane</keyword>
<evidence type="ECO:0000256" key="7">
    <source>
        <dbReference type="ARBA" id="ARBA00023180"/>
    </source>
</evidence>
<feature type="compositionally biased region" description="Low complexity" evidence="8">
    <location>
        <begin position="80"/>
        <end position="101"/>
    </location>
</feature>
<dbReference type="PANTHER" id="PTHR11337:SF12">
    <property type="entry name" value="SIALOMUCIN CORE PROTEIN 24"/>
    <property type="match status" value="1"/>
</dbReference>
<evidence type="ECO:0008006" key="13">
    <source>
        <dbReference type="Google" id="ProtNLM"/>
    </source>
</evidence>
<comment type="similarity">
    <text evidence="2">Belongs to the CD164 family.</text>
</comment>
<dbReference type="Proteomes" id="UP000824540">
    <property type="component" value="Unassembled WGS sequence"/>
</dbReference>
<feature type="region of interest" description="Disordered" evidence="8">
    <location>
        <begin position="72"/>
        <end position="101"/>
    </location>
</feature>
<feature type="region of interest" description="Disordered" evidence="8">
    <location>
        <begin position="134"/>
        <end position="169"/>
    </location>
</feature>
<evidence type="ECO:0000256" key="8">
    <source>
        <dbReference type="SAM" id="MobiDB-lite"/>
    </source>
</evidence>
<dbReference type="GO" id="GO:0016020">
    <property type="term" value="C:membrane"/>
    <property type="evidence" value="ECO:0007669"/>
    <property type="project" value="UniProtKB-SubCell"/>
</dbReference>
<sequence>MYWRLLFMTFSLVVLCSTTAAQTGDCLAITSCEECQKNSACSWMQCRDSATQNATCVQANATACEKVVCSGDSDDTTTLAPKTAPSTGPTPAPSTNGTANVTAVPTAAPVTPTNSSTTEVTTAHMNASTTAAHTTIAPTGAANTTSTARPPSNSTVTPPPVHPPTAAPQKKSTFDAASFIGGIVLVLGLQAVVFFLYKFCKSKDRNYHTL</sequence>
<dbReference type="PANTHER" id="PTHR11337">
    <property type="entry name" value="MUCIN/PORIMIN"/>
    <property type="match status" value="1"/>
</dbReference>
<feature type="transmembrane region" description="Helical" evidence="9">
    <location>
        <begin position="176"/>
        <end position="197"/>
    </location>
</feature>
<dbReference type="InterPro" id="IPR007947">
    <property type="entry name" value="CD164_MGC24"/>
</dbReference>
<evidence type="ECO:0000256" key="3">
    <source>
        <dbReference type="ARBA" id="ARBA00022692"/>
    </source>
</evidence>
<evidence type="ECO:0000256" key="6">
    <source>
        <dbReference type="ARBA" id="ARBA00023136"/>
    </source>
</evidence>
<dbReference type="OrthoDB" id="6160056at2759"/>
<keyword evidence="3 9" id="KW-0812">Transmembrane</keyword>
<proteinExistence type="inferred from homology"/>
<evidence type="ECO:0000256" key="5">
    <source>
        <dbReference type="ARBA" id="ARBA00022989"/>
    </source>
</evidence>
<feature type="signal peptide" evidence="10">
    <location>
        <begin position="1"/>
        <end position="21"/>
    </location>
</feature>
<protein>
    <recommendedName>
        <fullName evidence="13">Sialomucin core protein 24</fullName>
    </recommendedName>
</protein>
<evidence type="ECO:0000256" key="1">
    <source>
        <dbReference type="ARBA" id="ARBA00004479"/>
    </source>
</evidence>
<keyword evidence="4 10" id="KW-0732">Signal</keyword>
<feature type="compositionally biased region" description="Pro residues" evidence="8">
    <location>
        <begin position="157"/>
        <end position="166"/>
    </location>
</feature>
<evidence type="ECO:0000256" key="4">
    <source>
        <dbReference type="ARBA" id="ARBA00022729"/>
    </source>
</evidence>
<evidence type="ECO:0000313" key="11">
    <source>
        <dbReference type="EMBL" id="KAG9347611.1"/>
    </source>
</evidence>
<evidence type="ECO:0000313" key="12">
    <source>
        <dbReference type="Proteomes" id="UP000824540"/>
    </source>
</evidence>
<comment type="caution">
    <text evidence="11">The sequence shown here is derived from an EMBL/GenBank/DDBJ whole genome shotgun (WGS) entry which is preliminary data.</text>
</comment>
<name>A0A8T2P8P1_9TELE</name>
<feature type="chain" id="PRO_5035945054" description="Sialomucin core protein 24" evidence="10">
    <location>
        <begin position="22"/>
        <end position="210"/>
    </location>
</feature>
<keyword evidence="7" id="KW-0325">Glycoprotein</keyword>
<dbReference type="AlphaFoldDB" id="A0A8T2P8P1"/>
<accession>A0A8T2P8P1</accession>
<keyword evidence="12" id="KW-1185">Reference proteome</keyword>
<reference evidence="11" key="1">
    <citation type="thesis" date="2021" institute="BYU ScholarsArchive" country="Provo, UT, USA">
        <title>Applications of and Algorithms for Genome Assembly and Genomic Analyses with an Emphasis on Marine Teleosts.</title>
        <authorList>
            <person name="Pickett B.D."/>
        </authorList>
    </citation>
    <scope>NUCLEOTIDE SEQUENCE</scope>
    <source>
        <strain evidence="11">HI-2016</strain>
    </source>
</reference>
<evidence type="ECO:0000256" key="10">
    <source>
        <dbReference type="SAM" id="SignalP"/>
    </source>
</evidence>
<evidence type="ECO:0000256" key="9">
    <source>
        <dbReference type="SAM" id="Phobius"/>
    </source>
</evidence>
<dbReference type="Pfam" id="PF05283">
    <property type="entry name" value="MGC-24"/>
    <property type="match status" value="1"/>
</dbReference>
<gene>
    <name evidence="11" type="ORF">JZ751_005182</name>
</gene>
<organism evidence="11 12">
    <name type="scientific">Albula glossodonta</name>
    <name type="common">roundjaw bonefish</name>
    <dbReference type="NCBI Taxonomy" id="121402"/>
    <lineage>
        <taxon>Eukaryota</taxon>
        <taxon>Metazoa</taxon>
        <taxon>Chordata</taxon>
        <taxon>Craniata</taxon>
        <taxon>Vertebrata</taxon>
        <taxon>Euteleostomi</taxon>
        <taxon>Actinopterygii</taxon>
        <taxon>Neopterygii</taxon>
        <taxon>Teleostei</taxon>
        <taxon>Albuliformes</taxon>
        <taxon>Albulidae</taxon>
        <taxon>Albula</taxon>
    </lineage>
</organism>
<evidence type="ECO:0000256" key="2">
    <source>
        <dbReference type="ARBA" id="ARBA00005341"/>
    </source>
</evidence>
<feature type="compositionally biased region" description="Polar residues" evidence="8">
    <location>
        <begin position="134"/>
        <end position="149"/>
    </location>
</feature>
<keyword evidence="5 9" id="KW-1133">Transmembrane helix</keyword>